<dbReference type="SMART" id="SM00320">
    <property type="entry name" value="WD40"/>
    <property type="match status" value="5"/>
</dbReference>
<dbReference type="Gene3D" id="2.130.10.10">
    <property type="entry name" value="YVTN repeat-like/Quinoprotein amine dehydrogenase"/>
    <property type="match status" value="2"/>
</dbReference>
<evidence type="ECO:0000256" key="3">
    <source>
        <dbReference type="ARBA" id="ARBA00022574"/>
    </source>
</evidence>
<proteinExistence type="predicted"/>
<dbReference type="PROSITE" id="PS50082">
    <property type="entry name" value="WD_REPEATS_2"/>
    <property type="match status" value="1"/>
</dbReference>
<dbReference type="InterPro" id="IPR015943">
    <property type="entry name" value="WD40/YVTN_repeat-like_dom_sf"/>
</dbReference>
<dbReference type="InterPro" id="IPR001680">
    <property type="entry name" value="WD40_rpt"/>
</dbReference>
<feature type="repeat" description="WD" evidence="5">
    <location>
        <begin position="412"/>
        <end position="444"/>
    </location>
</feature>
<dbReference type="AlphaFoldDB" id="A0A1V9YQW6"/>
<accession>A0A1V9YQW6</accession>
<keyword evidence="2" id="KW-0963">Cytoplasm</keyword>
<comment type="subcellular location">
    <subcellularLocation>
        <location evidence="1">Cytoplasm</location>
    </subcellularLocation>
</comment>
<dbReference type="PANTHER" id="PTHR12442:SF26">
    <property type="entry name" value="CYTOPLASMIC DYNEIN 2 INTERMEDIATE CHAIN 2"/>
    <property type="match status" value="1"/>
</dbReference>
<name>A0A1V9YQW6_ACHHY</name>
<dbReference type="GO" id="GO:0005868">
    <property type="term" value="C:cytoplasmic dynein complex"/>
    <property type="evidence" value="ECO:0007669"/>
    <property type="project" value="TreeGrafter"/>
</dbReference>
<evidence type="ECO:0000256" key="5">
    <source>
        <dbReference type="PROSITE-ProRule" id="PRU00221"/>
    </source>
</evidence>
<dbReference type="GO" id="GO:0097014">
    <property type="term" value="C:ciliary plasm"/>
    <property type="evidence" value="ECO:0007669"/>
    <property type="project" value="TreeGrafter"/>
</dbReference>
<dbReference type="SUPFAM" id="SSF50978">
    <property type="entry name" value="WD40 repeat-like"/>
    <property type="match status" value="1"/>
</dbReference>
<comment type="caution">
    <text evidence="6">The sequence shown here is derived from an EMBL/GenBank/DDBJ whole genome shotgun (WGS) entry which is preliminary data.</text>
</comment>
<dbReference type="GO" id="GO:0045503">
    <property type="term" value="F:dynein light chain binding"/>
    <property type="evidence" value="ECO:0007669"/>
    <property type="project" value="TreeGrafter"/>
</dbReference>
<dbReference type="STRING" id="1202772.A0A1V9YQW6"/>
<evidence type="ECO:0000256" key="4">
    <source>
        <dbReference type="ARBA" id="ARBA00022737"/>
    </source>
</evidence>
<dbReference type="OrthoDB" id="445052at2759"/>
<protein>
    <submittedName>
        <fullName evidence="6">Uncharacterized protein</fullName>
    </submittedName>
</protein>
<reference evidence="6 7" key="1">
    <citation type="journal article" date="2014" name="Genome Biol. Evol.">
        <title>The secreted proteins of Achlya hypogyna and Thraustotheca clavata identify the ancestral oomycete secretome and reveal gene acquisitions by horizontal gene transfer.</title>
        <authorList>
            <person name="Misner I."/>
            <person name="Blouin N."/>
            <person name="Leonard G."/>
            <person name="Richards T.A."/>
            <person name="Lane C.E."/>
        </authorList>
    </citation>
    <scope>NUCLEOTIDE SEQUENCE [LARGE SCALE GENOMIC DNA]</scope>
    <source>
        <strain evidence="6 7">ATCC 48635</strain>
    </source>
</reference>
<evidence type="ECO:0000313" key="7">
    <source>
        <dbReference type="Proteomes" id="UP000243579"/>
    </source>
</evidence>
<dbReference type="Pfam" id="PF00400">
    <property type="entry name" value="WD40"/>
    <property type="match status" value="2"/>
</dbReference>
<sequence length="568" mass="62043">MIRFHDAYGGGCSFRSKATVKPVATDASTETPGVEFTSAESQTAIAADSWCQTEPSESKGALAKDAVDEDRVKRFLSDVGGLMLQELKAAAKSLAFDGFANEQQDGDEADLTRLHTLSFDFFAHFKAPTEGKEQATTGLKLQCTGVSWNATGSVIAVAYGRFDHSGWCNYRSALCLWNIFHADFNPNKPSLVLETSSGLMCVAHHPTMPAVVAAGTFNGEVLVWNTTLEESLVASSAIGDYFHREPISKVWVAWVYDSASREYNIASVSGDGKVLLWQLKDKLAYPVEGYLLSVKAKAKAPKGSRGPSIVGGVAIAFRPNDRTNRSFVVGTEAGTVTRCFSNKATKMSSRGELKWSNNAIRLVSTAPQPADVRRHVEAFAKDKKLRDVRVGAVFDSKPDLFKLYPSALDFGFEPHGGPVYDLAYSPFHGSLFLSCSSDGSVRLYHYLQKDPLLVFQVGTSYLYSVAWSKTRPLVFGVASEDGNAYIYDLNVNRLSPVANMALPESKQRSAALYCVDFNPRQRNFVACGDGAGLAYIWKLNWRLSNLQPAELAALDTIADMRATNQDDD</sequence>
<evidence type="ECO:0000256" key="1">
    <source>
        <dbReference type="ARBA" id="ARBA00004496"/>
    </source>
</evidence>
<dbReference type="GO" id="GO:0042073">
    <property type="term" value="P:intraciliary transport"/>
    <property type="evidence" value="ECO:0007669"/>
    <property type="project" value="TreeGrafter"/>
</dbReference>
<keyword evidence="4" id="KW-0677">Repeat</keyword>
<dbReference type="Proteomes" id="UP000243579">
    <property type="component" value="Unassembled WGS sequence"/>
</dbReference>
<gene>
    <name evidence="6" type="ORF">ACHHYP_07273</name>
</gene>
<evidence type="ECO:0000313" key="6">
    <source>
        <dbReference type="EMBL" id="OQR88179.1"/>
    </source>
</evidence>
<dbReference type="InterPro" id="IPR036322">
    <property type="entry name" value="WD40_repeat_dom_sf"/>
</dbReference>
<organism evidence="6 7">
    <name type="scientific">Achlya hypogyna</name>
    <name type="common">Oomycete</name>
    <name type="synonym">Protoachlya hypogyna</name>
    <dbReference type="NCBI Taxonomy" id="1202772"/>
    <lineage>
        <taxon>Eukaryota</taxon>
        <taxon>Sar</taxon>
        <taxon>Stramenopiles</taxon>
        <taxon>Oomycota</taxon>
        <taxon>Saprolegniomycetes</taxon>
        <taxon>Saprolegniales</taxon>
        <taxon>Achlyaceae</taxon>
        <taxon>Achlya</taxon>
    </lineage>
</organism>
<dbReference type="InterPro" id="IPR050687">
    <property type="entry name" value="Dynein_IC"/>
</dbReference>
<dbReference type="GO" id="GO:0045504">
    <property type="term" value="F:dynein heavy chain binding"/>
    <property type="evidence" value="ECO:0007669"/>
    <property type="project" value="TreeGrafter"/>
</dbReference>
<keyword evidence="3 5" id="KW-0853">WD repeat</keyword>
<evidence type="ECO:0000256" key="2">
    <source>
        <dbReference type="ARBA" id="ARBA00022490"/>
    </source>
</evidence>
<dbReference type="PANTHER" id="PTHR12442">
    <property type="entry name" value="DYNEIN INTERMEDIATE CHAIN"/>
    <property type="match status" value="1"/>
</dbReference>
<keyword evidence="7" id="KW-1185">Reference proteome</keyword>
<dbReference type="EMBL" id="JNBR01001405">
    <property type="protein sequence ID" value="OQR88179.1"/>
    <property type="molecule type" value="Genomic_DNA"/>
</dbReference>